<reference evidence="1" key="2">
    <citation type="submission" date="2024-10" db="UniProtKB">
        <authorList>
            <consortium name="EnsemblProtists"/>
        </authorList>
    </citation>
    <scope>IDENTIFICATION</scope>
</reference>
<proteinExistence type="predicted"/>
<reference evidence="2" key="1">
    <citation type="journal article" date="2013" name="Nature">
        <title>Pan genome of the phytoplankton Emiliania underpins its global distribution.</title>
        <authorList>
            <person name="Read B.A."/>
            <person name="Kegel J."/>
            <person name="Klute M.J."/>
            <person name="Kuo A."/>
            <person name="Lefebvre S.C."/>
            <person name="Maumus F."/>
            <person name="Mayer C."/>
            <person name="Miller J."/>
            <person name="Monier A."/>
            <person name="Salamov A."/>
            <person name="Young J."/>
            <person name="Aguilar M."/>
            <person name="Claverie J.M."/>
            <person name="Frickenhaus S."/>
            <person name="Gonzalez K."/>
            <person name="Herman E.K."/>
            <person name="Lin Y.C."/>
            <person name="Napier J."/>
            <person name="Ogata H."/>
            <person name="Sarno A.F."/>
            <person name="Shmutz J."/>
            <person name="Schroeder D."/>
            <person name="de Vargas C."/>
            <person name="Verret F."/>
            <person name="von Dassow P."/>
            <person name="Valentin K."/>
            <person name="Van de Peer Y."/>
            <person name="Wheeler G."/>
            <person name="Dacks J.B."/>
            <person name="Delwiche C.F."/>
            <person name="Dyhrman S.T."/>
            <person name="Glockner G."/>
            <person name="John U."/>
            <person name="Richards T."/>
            <person name="Worden A.Z."/>
            <person name="Zhang X."/>
            <person name="Grigoriev I.V."/>
            <person name="Allen A.E."/>
            <person name="Bidle K."/>
            <person name="Borodovsky M."/>
            <person name="Bowler C."/>
            <person name="Brownlee C."/>
            <person name="Cock J.M."/>
            <person name="Elias M."/>
            <person name="Gladyshev V.N."/>
            <person name="Groth M."/>
            <person name="Guda C."/>
            <person name="Hadaegh A."/>
            <person name="Iglesias-Rodriguez M.D."/>
            <person name="Jenkins J."/>
            <person name="Jones B.M."/>
            <person name="Lawson T."/>
            <person name="Leese F."/>
            <person name="Lindquist E."/>
            <person name="Lobanov A."/>
            <person name="Lomsadze A."/>
            <person name="Malik S.B."/>
            <person name="Marsh M.E."/>
            <person name="Mackinder L."/>
            <person name="Mock T."/>
            <person name="Mueller-Roeber B."/>
            <person name="Pagarete A."/>
            <person name="Parker M."/>
            <person name="Probert I."/>
            <person name="Quesneville H."/>
            <person name="Raines C."/>
            <person name="Rensing S.A."/>
            <person name="Riano-Pachon D.M."/>
            <person name="Richier S."/>
            <person name="Rokitta S."/>
            <person name="Shiraiwa Y."/>
            <person name="Soanes D.M."/>
            <person name="van der Giezen M."/>
            <person name="Wahlund T.M."/>
            <person name="Williams B."/>
            <person name="Wilson W."/>
            <person name="Wolfe G."/>
            <person name="Wurch L.L."/>
        </authorList>
    </citation>
    <scope>NUCLEOTIDE SEQUENCE</scope>
</reference>
<dbReference type="RefSeq" id="XP_005772103.1">
    <property type="nucleotide sequence ID" value="XM_005772046.1"/>
</dbReference>
<keyword evidence="2" id="KW-1185">Reference proteome</keyword>
<sequence>MQECGYYPGIPGFLQVKTGYFANFADFAAKNALGLALVSADFRGEDGAIYAMLHHCGLAVNAQFEACAFLLDSPPDLKVRGTFVTDVWLRMVSELSGSLVRVEFTPNVRLAFPKSDVRSQAATVYLADGKAKGLRPGESLTVEDISISVANTTTTSRNGHVAVAEVLRVRTAGWAINATARLIWRSVVRGKRQVDLSFAPLRDPLAPQPKTQTVVAPHGLVGQSFDGDNIADHYRELWWRQSSFKAKEITTEAQAEGAIEGSGDDYKVVDAFGVDFKYRRFDAREAAPRNADLLAGTKRVAAGTMFMKAKAGAEAAARPRF</sequence>
<dbReference type="KEGG" id="ehx:EMIHUDRAFT_242786"/>
<evidence type="ECO:0000313" key="2">
    <source>
        <dbReference type="Proteomes" id="UP000013827"/>
    </source>
</evidence>
<dbReference type="EnsemblProtists" id="EOD19674">
    <property type="protein sequence ID" value="EOD19674"/>
    <property type="gene ID" value="EMIHUDRAFT_242786"/>
</dbReference>
<dbReference type="PaxDb" id="2903-EOD19674"/>
<dbReference type="AlphaFoldDB" id="A0A0D3J839"/>
<evidence type="ECO:0000313" key="1">
    <source>
        <dbReference type="EnsemblProtists" id="EOD19674"/>
    </source>
</evidence>
<dbReference type="Proteomes" id="UP000013827">
    <property type="component" value="Unassembled WGS sequence"/>
</dbReference>
<dbReference type="GeneID" id="17265219"/>
<accession>A0A0D3J839</accession>
<dbReference type="HOGENOM" id="CLU_944704_0_0_1"/>
<name>A0A0D3J839_EMIH1</name>
<protein>
    <submittedName>
        <fullName evidence="1">Uncharacterized protein</fullName>
    </submittedName>
</protein>
<organism evidence="1 2">
    <name type="scientific">Emiliania huxleyi (strain CCMP1516)</name>
    <dbReference type="NCBI Taxonomy" id="280463"/>
    <lineage>
        <taxon>Eukaryota</taxon>
        <taxon>Haptista</taxon>
        <taxon>Haptophyta</taxon>
        <taxon>Prymnesiophyceae</taxon>
        <taxon>Isochrysidales</taxon>
        <taxon>Noelaerhabdaceae</taxon>
        <taxon>Emiliania</taxon>
    </lineage>
</organism>